<name>A0A1X0L9H5_9MYCO</name>
<dbReference type="EMBL" id="MWQA01000001">
    <property type="protein sequence ID" value="ORC07013.1"/>
    <property type="molecule type" value="Genomic_DNA"/>
</dbReference>
<protein>
    <submittedName>
        <fullName evidence="2">Uncharacterized protein</fullName>
    </submittedName>
</protein>
<dbReference type="AlphaFoldDB" id="A0A1X0L9H5"/>
<dbReference type="Proteomes" id="UP000192335">
    <property type="component" value="Unassembled WGS sequence"/>
</dbReference>
<sequence>MDIAQLPSYGYLLQRVAAGRLRLVLLLSPPRTGSTVLANALARHYQVDAVLTEPAGQYHLLADTRVAETFGLIADAVAAASPRPTSRPAVVLIKETAQHIGPDREWQAWCAIIDRTLVLVRQPALALESLILMTLGLAELLSGGAEASPQLWMTASAQAGCPPAALASWDAFLADLREERDFSGLDECRLHAHWHKSALFGMPSLQREVWANEARQNRLGGIGDFGPYLGTPPCALAALPEALARPFSDRHFAWSALDDLRNNTLAGDEGMALVDFAAVQADPAARLGALGAFLGLSPRDPGAAPAIARSGYDTRCPKLHDVLFREARARPDIAPHQRQPLSIERFPTSLHRQLRRAQTIYENLRRDLRQP</sequence>
<gene>
    <name evidence="1" type="ORF">B4U45_10730</name>
    <name evidence="2" type="ORF">LAUMK42_04769</name>
    <name evidence="3" type="ORF">LAUMK4_04784</name>
</gene>
<evidence type="ECO:0000313" key="1">
    <source>
        <dbReference type="EMBL" id="ORC07013.1"/>
    </source>
</evidence>
<proteinExistence type="predicted"/>
<reference evidence="1 4" key="1">
    <citation type="submission" date="2017-02" db="EMBL/GenBank/DDBJ databases">
        <title>Mycobacterium kansasii genomes.</title>
        <authorList>
            <person name="Borowka P."/>
            <person name="Strapagiel D."/>
            <person name="Marciniak B."/>
            <person name="Lach J."/>
            <person name="Bakula Z."/>
            <person name="Van Ingen J."/>
            <person name="Safianowska A."/>
            <person name="Brzostek A."/>
            <person name="Dziadek J."/>
            <person name="Jagielski T."/>
        </authorList>
    </citation>
    <scope>NUCLEOTIDE SEQUENCE [LARGE SCALE GENOMIC DNA]</scope>
    <source>
        <strain evidence="1 4">12MK</strain>
    </source>
</reference>
<accession>A0A1X0L9H5</accession>
<dbReference type="RefSeq" id="WP_075547462.1">
    <property type="nucleotide sequence ID" value="NZ_CADEAW010000039.1"/>
</dbReference>
<evidence type="ECO:0000313" key="3">
    <source>
        <dbReference type="EMBL" id="VAZ99946.1"/>
    </source>
</evidence>
<dbReference type="Proteomes" id="UP000279331">
    <property type="component" value="Unassembled WGS sequence"/>
</dbReference>
<evidence type="ECO:0000313" key="5">
    <source>
        <dbReference type="Proteomes" id="UP000271464"/>
    </source>
</evidence>
<keyword evidence="5" id="KW-1185">Reference proteome</keyword>
<evidence type="ECO:0000313" key="4">
    <source>
        <dbReference type="Proteomes" id="UP000192335"/>
    </source>
</evidence>
<dbReference type="GeneID" id="66597804"/>
<reference evidence="5 6" key="2">
    <citation type="submission" date="2018-09" db="EMBL/GenBank/DDBJ databases">
        <authorList>
            <person name="Tagini F."/>
        </authorList>
    </citation>
    <scope>NUCLEOTIDE SEQUENCE [LARGE SCALE GENOMIC DNA]</scope>
    <source>
        <strain evidence="3 5">MK4</strain>
        <strain evidence="2 6">MK42</strain>
    </source>
</reference>
<organism evidence="2 6">
    <name type="scientific">Mycobacterium persicum</name>
    <dbReference type="NCBI Taxonomy" id="1487726"/>
    <lineage>
        <taxon>Bacteria</taxon>
        <taxon>Bacillati</taxon>
        <taxon>Actinomycetota</taxon>
        <taxon>Actinomycetes</taxon>
        <taxon>Mycobacteriales</taxon>
        <taxon>Mycobacteriaceae</taxon>
        <taxon>Mycobacterium</taxon>
    </lineage>
</organism>
<dbReference type="EMBL" id="UPHL01000137">
    <property type="protein sequence ID" value="VAZ85927.1"/>
    <property type="molecule type" value="Genomic_DNA"/>
</dbReference>
<dbReference type="OrthoDB" id="9920073at2"/>
<evidence type="ECO:0000313" key="2">
    <source>
        <dbReference type="EMBL" id="VAZ85927.1"/>
    </source>
</evidence>
<dbReference type="InterPro" id="IPR027417">
    <property type="entry name" value="P-loop_NTPase"/>
</dbReference>
<dbReference type="Proteomes" id="UP000271464">
    <property type="component" value="Unassembled WGS sequence"/>
</dbReference>
<evidence type="ECO:0000313" key="6">
    <source>
        <dbReference type="Proteomes" id="UP000279331"/>
    </source>
</evidence>
<comment type="caution">
    <text evidence="2">The sequence shown here is derived from an EMBL/GenBank/DDBJ whole genome shotgun (WGS) entry which is preliminary data.</text>
</comment>
<dbReference type="EMBL" id="UPHM01000130">
    <property type="protein sequence ID" value="VAZ99946.1"/>
    <property type="molecule type" value="Genomic_DNA"/>
</dbReference>
<dbReference type="SUPFAM" id="SSF52540">
    <property type="entry name" value="P-loop containing nucleoside triphosphate hydrolases"/>
    <property type="match status" value="1"/>
</dbReference>